<reference evidence="1" key="1">
    <citation type="submission" date="2021-05" db="EMBL/GenBank/DDBJ databases">
        <authorList>
            <person name="Alioto T."/>
            <person name="Alioto T."/>
            <person name="Gomez Garrido J."/>
        </authorList>
    </citation>
    <scope>NUCLEOTIDE SEQUENCE</scope>
</reference>
<proteinExistence type="predicted"/>
<dbReference type="EMBL" id="HBUE01210109">
    <property type="protein sequence ID" value="CAG6534089.1"/>
    <property type="molecule type" value="Transcribed_RNA"/>
</dbReference>
<protein>
    <submittedName>
        <fullName evidence="1">(northern house mosquito) hypothetical protein</fullName>
    </submittedName>
</protein>
<dbReference type="EMBL" id="HBUE01316525">
    <property type="protein sequence ID" value="CAG6585989.1"/>
    <property type="molecule type" value="Transcribed_RNA"/>
</dbReference>
<name>A0A8D8HFH9_CULPI</name>
<organism evidence="1">
    <name type="scientific">Culex pipiens</name>
    <name type="common">House mosquito</name>
    <dbReference type="NCBI Taxonomy" id="7175"/>
    <lineage>
        <taxon>Eukaryota</taxon>
        <taxon>Metazoa</taxon>
        <taxon>Ecdysozoa</taxon>
        <taxon>Arthropoda</taxon>
        <taxon>Hexapoda</taxon>
        <taxon>Insecta</taxon>
        <taxon>Pterygota</taxon>
        <taxon>Neoptera</taxon>
        <taxon>Endopterygota</taxon>
        <taxon>Diptera</taxon>
        <taxon>Nematocera</taxon>
        <taxon>Culicoidea</taxon>
        <taxon>Culicidae</taxon>
        <taxon>Culicinae</taxon>
        <taxon>Culicini</taxon>
        <taxon>Culex</taxon>
        <taxon>Culex</taxon>
    </lineage>
</organism>
<accession>A0A8D8HFH9</accession>
<evidence type="ECO:0000313" key="1">
    <source>
        <dbReference type="EMBL" id="CAG6534089.1"/>
    </source>
</evidence>
<sequence length="130" mass="14848">MLNRIAHVLFDLFDRRRRDHSKGRIPIESGQFEGAFDVIWNNANVLRDGSPKAFSCLVFRNNIRNALKWVIFRQGSLVIVRIFAIAQSFHGEPHVVLTGLVPLNLFPYDRIVVAAPIAEQLELRQLMATP</sequence>
<dbReference type="AlphaFoldDB" id="A0A8D8HFH9"/>